<organism evidence="1 2">
    <name type="scientific">Aspergillus granulosus</name>
    <dbReference type="NCBI Taxonomy" id="176169"/>
    <lineage>
        <taxon>Eukaryota</taxon>
        <taxon>Fungi</taxon>
        <taxon>Dikarya</taxon>
        <taxon>Ascomycota</taxon>
        <taxon>Pezizomycotina</taxon>
        <taxon>Eurotiomycetes</taxon>
        <taxon>Eurotiomycetidae</taxon>
        <taxon>Eurotiales</taxon>
        <taxon>Aspergillaceae</taxon>
        <taxon>Aspergillus</taxon>
        <taxon>Aspergillus subgen. Nidulantes</taxon>
    </lineage>
</organism>
<keyword evidence="2" id="KW-1185">Reference proteome</keyword>
<evidence type="ECO:0000313" key="1">
    <source>
        <dbReference type="EMBL" id="KAL2807931.1"/>
    </source>
</evidence>
<protein>
    <submittedName>
        <fullName evidence="1">Uncharacterized protein</fullName>
    </submittedName>
</protein>
<evidence type="ECO:0000313" key="2">
    <source>
        <dbReference type="Proteomes" id="UP001610334"/>
    </source>
</evidence>
<reference evidence="1 2" key="1">
    <citation type="submission" date="2024-07" db="EMBL/GenBank/DDBJ databases">
        <title>Section-level genome sequencing and comparative genomics of Aspergillus sections Usti and Cavernicolus.</title>
        <authorList>
            <consortium name="Lawrence Berkeley National Laboratory"/>
            <person name="Nybo J.L."/>
            <person name="Vesth T.C."/>
            <person name="Theobald S."/>
            <person name="Frisvad J.C."/>
            <person name="Larsen T.O."/>
            <person name="Kjaerboelling I."/>
            <person name="Rothschild-Mancinelli K."/>
            <person name="Lyhne E.K."/>
            <person name="Kogle M.E."/>
            <person name="Barry K."/>
            <person name="Clum A."/>
            <person name="Na H."/>
            <person name="Ledsgaard L."/>
            <person name="Lin J."/>
            <person name="Lipzen A."/>
            <person name="Kuo A."/>
            <person name="Riley R."/>
            <person name="Mondo S."/>
            <person name="Labutti K."/>
            <person name="Haridas S."/>
            <person name="Pangalinan J."/>
            <person name="Salamov A.A."/>
            <person name="Simmons B.A."/>
            <person name="Magnuson J.K."/>
            <person name="Chen J."/>
            <person name="Drula E."/>
            <person name="Henrissat B."/>
            <person name="Wiebenga A."/>
            <person name="Lubbers R.J."/>
            <person name="Gomes A.C."/>
            <person name="Makela M.R."/>
            <person name="Stajich J."/>
            <person name="Grigoriev I.V."/>
            <person name="Mortensen U.H."/>
            <person name="De Vries R.P."/>
            <person name="Baker S.E."/>
            <person name="Andersen M.R."/>
        </authorList>
    </citation>
    <scope>NUCLEOTIDE SEQUENCE [LARGE SCALE GENOMIC DNA]</scope>
    <source>
        <strain evidence="1 2">CBS 588.65</strain>
    </source>
</reference>
<dbReference type="Proteomes" id="UP001610334">
    <property type="component" value="Unassembled WGS sequence"/>
</dbReference>
<gene>
    <name evidence="1" type="ORF">BJX63DRAFT_436583</name>
</gene>
<accession>A0ABR4GXL3</accession>
<comment type="caution">
    <text evidence="1">The sequence shown here is derived from an EMBL/GenBank/DDBJ whole genome shotgun (WGS) entry which is preliminary data.</text>
</comment>
<dbReference type="EMBL" id="JBFXLT010000126">
    <property type="protein sequence ID" value="KAL2807931.1"/>
    <property type="molecule type" value="Genomic_DNA"/>
</dbReference>
<name>A0ABR4GXL3_9EURO</name>
<proteinExistence type="predicted"/>
<sequence length="385" mass="43344">MRIDEDWLGQSGPGSLGKRNAADRIAALGTDLKDLFDCNDGGQCANGGCADDTYDNIPAMMYNCRFFPDEIAGGREYNGICHNILNYFGNGIGPYKAEFHLGAGADTTNRRKVCGDGGKEWFDLVDEHGVTTKHYHLWTTHVGVTQEKIYILWEGRVKAPAANWKKVQGGRTINKDRDWNWARNNRKLFTFHLFNSDTTQTPTYTQYQVFNYKLTAGQGDQDDWYYVAGAVNTFGNPKYSIEKNAWCVNLEDSAQIGKDLYYYHPVWQFADYKYVSLKLCNVVFDNTAAITKMKRGEQPTVEEMFNITGVIIDDDEDSVDIPLPLDVVEGLEEIPTFRPLGGSSKSDLSVYQESLDEPSLDNPGEPVDRHAAHVRSHIAGGHRHR</sequence>